<keyword evidence="2" id="KW-0456">Lyase</keyword>
<dbReference type="FunFam" id="3.40.50.720:FF:001456">
    <property type="entry name" value="Ornithine cyclodeaminase"/>
    <property type="match status" value="1"/>
</dbReference>
<reference evidence="2 3" key="2">
    <citation type="journal article" date="2008" name="Nature">
        <title>The Phaeodactylum genome reveals the evolutionary history of diatom genomes.</title>
        <authorList>
            <person name="Bowler C."/>
            <person name="Allen A.E."/>
            <person name="Badger J.H."/>
            <person name="Grimwood J."/>
            <person name="Jabbari K."/>
            <person name="Kuo A."/>
            <person name="Maheswari U."/>
            <person name="Martens C."/>
            <person name="Maumus F."/>
            <person name="Otillar R.P."/>
            <person name="Rayko E."/>
            <person name="Salamov A."/>
            <person name="Vandepoele K."/>
            <person name="Beszteri B."/>
            <person name="Gruber A."/>
            <person name="Heijde M."/>
            <person name="Katinka M."/>
            <person name="Mock T."/>
            <person name="Valentin K."/>
            <person name="Verret F."/>
            <person name="Berges J.A."/>
            <person name="Brownlee C."/>
            <person name="Cadoret J.P."/>
            <person name="Chiovitti A."/>
            <person name="Choi C.J."/>
            <person name="Coesel S."/>
            <person name="De Martino A."/>
            <person name="Detter J.C."/>
            <person name="Durkin C."/>
            <person name="Falciatore A."/>
            <person name="Fournet J."/>
            <person name="Haruta M."/>
            <person name="Huysman M.J."/>
            <person name="Jenkins B.D."/>
            <person name="Jiroutova K."/>
            <person name="Jorgensen R.E."/>
            <person name="Joubert Y."/>
            <person name="Kaplan A."/>
            <person name="Kroger N."/>
            <person name="Kroth P.G."/>
            <person name="La Roche J."/>
            <person name="Lindquist E."/>
            <person name="Lommer M."/>
            <person name="Martin-Jezequel V."/>
            <person name="Lopez P.J."/>
            <person name="Lucas S."/>
            <person name="Mangogna M."/>
            <person name="McGinnis K."/>
            <person name="Medlin L.K."/>
            <person name="Montsant A."/>
            <person name="Oudot-Le Secq M.P."/>
            <person name="Napoli C."/>
            <person name="Obornik M."/>
            <person name="Parker M.S."/>
            <person name="Petit J.L."/>
            <person name="Porcel B.M."/>
            <person name="Poulsen N."/>
            <person name="Robison M."/>
            <person name="Rychlewski L."/>
            <person name="Rynearson T.A."/>
            <person name="Schmutz J."/>
            <person name="Shapiro H."/>
            <person name="Siaut M."/>
            <person name="Stanley M."/>
            <person name="Sussman M.R."/>
            <person name="Taylor A.R."/>
            <person name="Vardi A."/>
            <person name="von Dassow P."/>
            <person name="Vyverman W."/>
            <person name="Willis A."/>
            <person name="Wyrwicz L.S."/>
            <person name="Rokhsar D.S."/>
            <person name="Weissenbach J."/>
            <person name="Armbrust E.V."/>
            <person name="Green B.R."/>
            <person name="Van de Peer Y."/>
            <person name="Grigoriev I.V."/>
        </authorList>
    </citation>
    <scope>NUCLEOTIDE SEQUENCE [LARGE SCALE GENOMIC DNA]</scope>
    <source>
        <strain evidence="2 3">CCMP1335</strain>
    </source>
</reference>
<dbReference type="EC" id="4.3.1.12" evidence="2"/>
<protein>
    <submittedName>
        <fullName evidence="2">Ornithine cyclodeaminase</fullName>
        <ecNumber evidence="2">4.3.1.12</ecNumber>
    </submittedName>
</protein>
<name>B8BRL6_THAPS</name>
<dbReference type="STRING" id="35128.B8BRL6"/>
<dbReference type="FunFam" id="3.30.1780.10:FF:000016">
    <property type="entry name" value="Ornithine cyclodeaminase"/>
    <property type="match status" value="1"/>
</dbReference>
<organism evidence="2 3">
    <name type="scientific">Thalassiosira pseudonana</name>
    <name type="common">Marine diatom</name>
    <name type="synonym">Cyclotella nana</name>
    <dbReference type="NCBI Taxonomy" id="35128"/>
    <lineage>
        <taxon>Eukaryota</taxon>
        <taxon>Sar</taxon>
        <taxon>Stramenopiles</taxon>
        <taxon>Ochrophyta</taxon>
        <taxon>Bacillariophyta</taxon>
        <taxon>Coscinodiscophyceae</taxon>
        <taxon>Thalassiosirophycidae</taxon>
        <taxon>Thalassiosirales</taxon>
        <taxon>Thalassiosiraceae</taxon>
        <taxon>Thalassiosira</taxon>
    </lineage>
</organism>
<dbReference type="KEGG" id="tps:THAPSDRAFT_268092"/>
<sequence length="346" mass="37834">MIYTLSEIESVVSSDKFAIQLIDAIQEGFVAFSQGNFNVCPIQTMGAPPMTPFSCGGGDNYQAQTCVKSGYVTGASHYVIKVASGGYPMKNSGLVQLYSQVTGRLEMILLDEGLLTELRTAAAGAVSARLLSPDLDGDEMACIGMLGTGIQARYQLRYLAHVTTCRRVRVWGRTEAHVKKFIADLKAEGWDVASVDSPQKLLSTTEHDFYCPLIITTTSAREPLLKLVESKKRAQPLHITCIGSDATGKMEIDPALVATADLLVTDSRLQARERGEYEEALVKGLVSLDNVLELGELVQRKDLHRRKEGGNGEEDCRFTIFDSSGVAVQDCVIATMFLQKELQDRK</sequence>
<accession>B8BRL6</accession>
<dbReference type="InParanoid" id="B8BRL6"/>
<dbReference type="eggNOG" id="KOG3007">
    <property type="taxonomic scope" value="Eukaryota"/>
</dbReference>
<dbReference type="RefSeq" id="XP_002286920.1">
    <property type="nucleotide sequence ID" value="XM_002286884.1"/>
</dbReference>
<dbReference type="InterPro" id="IPR003462">
    <property type="entry name" value="ODC_Mu_crystall"/>
</dbReference>
<dbReference type="Pfam" id="PF02423">
    <property type="entry name" value="OCD_Mu_crystall"/>
    <property type="match status" value="1"/>
</dbReference>
<dbReference type="PaxDb" id="35128-Thaps268092"/>
<dbReference type="PANTHER" id="PTHR13812">
    <property type="entry name" value="KETIMINE REDUCTASE MU-CRYSTALLIN"/>
    <property type="match status" value="1"/>
</dbReference>
<dbReference type="Proteomes" id="UP000001449">
    <property type="component" value="Chromosome 1"/>
</dbReference>
<dbReference type="SUPFAM" id="SSF51735">
    <property type="entry name" value="NAD(P)-binding Rossmann-fold domains"/>
    <property type="match status" value="1"/>
</dbReference>
<evidence type="ECO:0000313" key="3">
    <source>
        <dbReference type="Proteomes" id="UP000001449"/>
    </source>
</evidence>
<comment type="similarity">
    <text evidence="1">Belongs to the ornithine cyclodeaminase/mu-crystallin family.</text>
</comment>
<dbReference type="GO" id="GO:0005737">
    <property type="term" value="C:cytoplasm"/>
    <property type="evidence" value="ECO:0000318"/>
    <property type="project" value="GO_Central"/>
</dbReference>
<dbReference type="InterPro" id="IPR023401">
    <property type="entry name" value="ODC_N"/>
</dbReference>
<dbReference type="Gene3D" id="3.40.50.720">
    <property type="entry name" value="NAD(P)-binding Rossmann-like Domain"/>
    <property type="match status" value="1"/>
</dbReference>
<dbReference type="HOGENOM" id="CLU_042088_2_0_1"/>
<dbReference type="PANTHER" id="PTHR13812:SF19">
    <property type="entry name" value="KETIMINE REDUCTASE MU-CRYSTALLIN"/>
    <property type="match status" value="1"/>
</dbReference>
<dbReference type="AlphaFoldDB" id="B8BRL6"/>
<evidence type="ECO:0000313" key="2">
    <source>
        <dbReference type="EMBL" id="EED96561.1"/>
    </source>
</evidence>
<reference evidence="2 3" key="1">
    <citation type="journal article" date="2004" name="Science">
        <title>The genome of the diatom Thalassiosira pseudonana: ecology, evolution, and metabolism.</title>
        <authorList>
            <person name="Armbrust E.V."/>
            <person name="Berges J.A."/>
            <person name="Bowler C."/>
            <person name="Green B.R."/>
            <person name="Martinez D."/>
            <person name="Putnam N.H."/>
            <person name="Zhou S."/>
            <person name="Allen A.E."/>
            <person name="Apt K.E."/>
            <person name="Bechner M."/>
            <person name="Brzezinski M.A."/>
            <person name="Chaal B.K."/>
            <person name="Chiovitti A."/>
            <person name="Davis A.K."/>
            <person name="Demarest M.S."/>
            <person name="Detter J.C."/>
            <person name="Glavina T."/>
            <person name="Goodstein D."/>
            <person name="Hadi M.Z."/>
            <person name="Hellsten U."/>
            <person name="Hildebrand M."/>
            <person name="Jenkins B.D."/>
            <person name="Jurka J."/>
            <person name="Kapitonov V.V."/>
            <person name="Kroger N."/>
            <person name="Lau W.W."/>
            <person name="Lane T.W."/>
            <person name="Larimer F.W."/>
            <person name="Lippmeier J.C."/>
            <person name="Lucas S."/>
            <person name="Medina M."/>
            <person name="Montsant A."/>
            <person name="Obornik M."/>
            <person name="Parker M.S."/>
            <person name="Palenik B."/>
            <person name="Pazour G.J."/>
            <person name="Richardson P.M."/>
            <person name="Rynearson T.A."/>
            <person name="Saito M.A."/>
            <person name="Schwartz D.C."/>
            <person name="Thamatrakoln K."/>
            <person name="Valentin K."/>
            <person name="Vardi A."/>
            <person name="Wilkerson F.P."/>
            <person name="Rokhsar D.S."/>
        </authorList>
    </citation>
    <scope>NUCLEOTIDE SEQUENCE [LARGE SCALE GENOMIC DNA]</scope>
    <source>
        <strain evidence="2 3">CCMP1335</strain>
    </source>
</reference>
<dbReference type="OMA" id="NGDCCVK"/>
<dbReference type="InterPro" id="IPR036291">
    <property type="entry name" value="NAD(P)-bd_dom_sf"/>
</dbReference>
<dbReference type="Gene3D" id="3.30.1780.10">
    <property type="entry name" value="ornithine cyclodeaminase, domain 1"/>
    <property type="match status" value="1"/>
</dbReference>
<evidence type="ECO:0000256" key="1">
    <source>
        <dbReference type="ARBA" id="ARBA00008903"/>
    </source>
</evidence>
<proteinExistence type="inferred from homology"/>
<dbReference type="GeneID" id="7447637"/>
<dbReference type="GO" id="GO:0008473">
    <property type="term" value="F:ornithine cyclodeaminase activity"/>
    <property type="evidence" value="ECO:0007669"/>
    <property type="project" value="UniProtKB-EC"/>
</dbReference>
<keyword evidence="3" id="KW-1185">Reference proteome</keyword>
<dbReference type="EMBL" id="CM000638">
    <property type="protein sequence ID" value="EED96561.1"/>
    <property type="molecule type" value="Genomic_DNA"/>
</dbReference>
<gene>
    <name evidence="2" type="ORF">THAPSDRAFT_268092</name>
</gene>